<accession>A0A0L0G4F6</accession>
<dbReference type="AlphaFoldDB" id="A0A0L0G4F6"/>
<evidence type="ECO:0000313" key="2">
    <source>
        <dbReference type="Proteomes" id="UP000054560"/>
    </source>
</evidence>
<evidence type="ECO:0000313" key="1">
    <source>
        <dbReference type="EMBL" id="KNC83774.1"/>
    </source>
</evidence>
<reference evidence="1 2" key="1">
    <citation type="submission" date="2011-02" db="EMBL/GenBank/DDBJ databases">
        <title>The Genome Sequence of Sphaeroforma arctica JP610.</title>
        <authorList>
            <consortium name="The Broad Institute Genome Sequencing Platform"/>
            <person name="Russ C."/>
            <person name="Cuomo C."/>
            <person name="Young S.K."/>
            <person name="Zeng Q."/>
            <person name="Gargeya S."/>
            <person name="Alvarado L."/>
            <person name="Berlin A."/>
            <person name="Chapman S.B."/>
            <person name="Chen Z."/>
            <person name="Freedman E."/>
            <person name="Gellesch M."/>
            <person name="Goldberg J."/>
            <person name="Griggs A."/>
            <person name="Gujja S."/>
            <person name="Heilman E."/>
            <person name="Heiman D."/>
            <person name="Howarth C."/>
            <person name="Mehta T."/>
            <person name="Neiman D."/>
            <person name="Pearson M."/>
            <person name="Roberts A."/>
            <person name="Saif S."/>
            <person name="Shea T."/>
            <person name="Shenoy N."/>
            <person name="Sisk P."/>
            <person name="Stolte C."/>
            <person name="Sykes S."/>
            <person name="White J."/>
            <person name="Yandava C."/>
            <person name="Burger G."/>
            <person name="Gray M.W."/>
            <person name="Holland P.W.H."/>
            <person name="King N."/>
            <person name="Lang F.B.F."/>
            <person name="Roger A.J."/>
            <person name="Ruiz-Trillo I."/>
            <person name="Haas B."/>
            <person name="Nusbaum C."/>
            <person name="Birren B."/>
        </authorList>
    </citation>
    <scope>NUCLEOTIDE SEQUENCE [LARGE SCALE GENOMIC DNA]</scope>
    <source>
        <strain evidence="1 2">JP610</strain>
    </source>
</reference>
<organism evidence="1 2">
    <name type="scientific">Sphaeroforma arctica JP610</name>
    <dbReference type="NCBI Taxonomy" id="667725"/>
    <lineage>
        <taxon>Eukaryota</taxon>
        <taxon>Ichthyosporea</taxon>
        <taxon>Ichthyophonida</taxon>
        <taxon>Sphaeroforma</taxon>
    </lineage>
</organism>
<dbReference type="EMBL" id="KQ241810">
    <property type="protein sequence ID" value="KNC83774.1"/>
    <property type="molecule type" value="Genomic_DNA"/>
</dbReference>
<proteinExistence type="predicted"/>
<name>A0A0L0G4F6_9EUKA</name>
<protein>
    <submittedName>
        <fullName evidence="1">Uncharacterized protein</fullName>
    </submittedName>
</protein>
<sequence length="64" mass="7283">MLSTQANLMELMEAQLDQMANNAANDIIPKMRAESDRKLRSVRPDLPNNLQESSLEVFQPLKKV</sequence>
<gene>
    <name evidence="1" type="ORF">SARC_03998</name>
</gene>
<dbReference type="GeneID" id="25904502"/>
<dbReference type="Proteomes" id="UP000054560">
    <property type="component" value="Unassembled WGS sequence"/>
</dbReference>
<keyword evidence="2" id="KW-1185">Reference proteome</keyword>
<dbReference type="RefSeq" id="XP_014157676.1">
    <property type="nucleotide sequence ID" value="XM_014302201.1"/>
</dbReference>